<evidence type="ECO:0000313" key="2">
    <source>
        <dbReference type="Proteomes" id="UP001054837"/>
    </source>
</evidence>
<comment type="caution">
    <text evidence="1">The sequence shown here is derived from an EMBL/GenBank/DDBJ whole genome shotgun (WGS) entry which is preliminary data.</text>
</comment>
<reference evidence="1 2" key="1">
    <citation type="submission" date="2021-06" db="EMBL/GenBank/DDBJ databases">
        <title>Caerostris darwini draft genome.</title>
        <authorList>
            <person name="Kono N."/>
            <person name="Arakawa K."/>
        </authorList>
    </citation>
    <scope>NUCLEOTIDE SEQUENCE [LARGE SCALE GENOMIC DNA]</scope>
</reference>
<dbReference type="AlphaFoldDB" id="A0AAV4PVL9"/>
<dbReference type="EMBL" id="BPLQ01003500">
    <property type="protein sequence ID" value="GIY00946.1"/>
    <property type="molecule type" value="Genomic_DNA"/>
</dbReference>
<name>A0AAV4PVL9_9ARAC</name>
<keyword evidence="2" id="KW-1185">Reference proteome</keyword>
<evidence type="ECO:0000313" key="1">
    <source>
        <dbReference type="EMBL" id="GIY00946.1"/>
    </source>
</evidence>
<gene>
    <name evidence="1" type="ORF">CDAR_319391</name>
</gene>
<organism evidence="1 2">
    <name type="scientific">Caerostris darwini</name>
    <dbReference type="NCBI Taxonomy" id="1538125"/>
    <lineage>
        <taxon>Eukaryota</taxon>
        <taxon>Metazoa</taxon>
        <taxon>Ecdysozoa</taxon>
        <taxon>Arthropoda</taxon>
        <taxon>Chelicerata</taxon>
        <taxon>Arachnida</taxon>
        <taxon>Araneae</taxon>
        <taxon>Araneomorphae</taxon>
        <taxon>Entelegynae</taxon>
        <taxon>Araneoidea</taxon>
        <taxon>Araneidae</taxon>
        <taxon>Caerostris</taxon>
    </lineage>
</organism>
<proteinExistence type="predicted"/>
<sequence>MVPKDSSTTFRTFHTFFEAAHKFHFRIKINLLGSVWSGSPIKSGPKSTWKRGGHHWEDSFDSLEKFRSVPQRGSFSRKSNSFKKEEELLLRGKAEPSLFSREMGSGGRDLQGTHCNRTCTTITRLYSAFSEGEECVFAFVCLKSE</sequence>
<protein>
    <submittedName>
        <fullName evidence="1">Uncharacterized protein</fullName>
    </submittedName>
</protein>
<accession>A0AAV4PVL9</accession>
<dbReference type="Proteomes" id="UP001054837">
    <property type="component" value="Unassembled WGS sequence"/>
</dbReference>